<reference evidence="8 9" key="1">
    <citation type="submission" date="2019-09" db="EMBL/GenBank/DDBJ databases">
        <title>Bird 10,000 Genomes (B10K) Project - Family phase.</title>
        <authorList>
            <person name="Zhang G."/>
        </authorList>
    </citation>
    <scope>NUCLEOTIDE SEQUENCE [LARGE SCALE GENOMIC DNA]</scope>
    <source>
        <strain evidence="8">B10K-DU-029-39</strain>
        <tissue evidence="8">Heart or muscle</tissue>
    </source>
</reference>
<keyword evidence="2 6" id="KW-0732">Signal</keyword>
<keyword evidence="9" id="KW-1185">Reference proteome</keyword>
<evidence type="ECO:0000256" key="3">
    <source>
        <dbReference type="ARBA" id="ARBA00022737"/>
    </source>
</evidence>
<gene>
    <name evidence="8" type="primary">Cr1l_0</name>
    <name evidence="8" type="ORF">EULNIG_R07861</name>
</gene>
<protein>
    <submittedName>
        <fullName evidence="8">CR1L protein</fullName>
    </submittedName>
</protein>
<feature type="disulfide bond" evidence="5">
    <location>
        <begin position="390"/>
        <end position="433"/>
    </location>
</feature>
<feature type="domain" description="Sushi" evidence="7">
    <location>
        <begin position="140"/>
        <end position="203"/>
    </location>
</feature>
<feature type="domain" description="Sushi" evidence="7">
    <location>
        <begin position="204"/>
        <end position="263"/>
    </location>
</feature>
<feature type="domain" description="Sushi" evidence="7">
    <location>
        <begin position="264"/>
        <end position="327"/>
    </location>
</feature>
<evidence type="ECO:0000256" key="2">
    <source>
        <dbReference type="ARBA" id="ARBA00022729"/>
    </source>
</evidence>
<dbReference type="InterPro" id="IPR051277">
    <property type="entry name" value="SEZ6_CSMD_C4BPB_Regulators"/>
</dbReference>
<dbReference type="Pfam" id="PF00084">
    <property type="entry name" value="Sushi"/>
    <property type="match status" value="7"/>
</dbReference>
<dbReference type="Gene3D" id="2.10.70.10">
    <property type="entry name" value="Complement Module, domain 1"/>
    <property type="match status" value="7"/>
</dbReference>
<accession>A0A7K8CWV2</accession>
<keyword evidence="1 5" id="KW-0768">Sushi</keyword>
<feature type="disulfide bond" evidence="5">
    <location>
        <begin position="419"/>
        <end position="446"/>
    </location>
</feature>
<evidence type="ECO:0000256" key="1">
    <source>
        <dbReference type="ARBA" id="ARBA00022659"/>
    </source>
</evidence>
<organism evidence="8 9">
    <name type="scientific">Eulacestoma nigropectus</name>
    <name type="common">wattled ploughbill</name>
    <dbReference type="NCBI Taxonomy" id="461239"/>
    <lineage>
        <taxon>Eukaryota</taxon>
        <taxon>Metazoa</taxon>
        <taxon>Chordata</taxon>
        <taxon>Craniata</taxon>
        <taxon>Vertebrata</taxon>
        <taxon>Euteleostomi</taxon>
        <taxon>Archelosauria</taxon>
        <taxon>Archosauria</taxon>
        <taxon>Dinosauria</taxon>
        <taxon>Saurischia</taxon>
        <taxon>Theropoda</taxon>
        <taxon>Coelurosauria</taxon>
        <taxon>Aves</taxon>
        <taxon>Neognathae</taxon>
        <taxon>Neoaves</taxon>
        <taxon>Telluraves</taxon>
        <taxon>Australaves</taxon>
        <taxon>Passeriformes</taxon>
        <taxon>Corvoidea</taxon>
        <taxon>Pachycephalidae</taxon>
        <taxon>Eulacestoma</taxon>
    </lineage>
</organism>
<comment type="caution">
    <text evidence="8">The sequence shown here is derived from an EMBL/GenBank/DDBJ whole genome shotgun (WGS) entry which is preliminary data.</text>
</comment>
<keyword evidence="4 5" id="KW-1015">Disulfide bond</keyword>
<feature type="non-terminal residue" evidence="8">
    <location>
        <position position="1"/>
    </location>
</feature>
<feature type="domain" description="Sushi" evidence="7">
    <location>
        <begin position="388"/>
        <end position="448"/>
    </location>
</feature>
<feature type="signal peptide" evidence="6">
    <location>
        <begin position="1"/>
        <end position="20"/>
    </location>
</feature>
<name>A0A7K8CWV2_9CORV</name>
<feature type="chain" id="PRO_5029867338" evidence="6">
    <location>
        <begin position="21"/>
        <end position="448"/>
    </location>
</feature>
<evidence type="ECO:0000259" key="7">
    <source>
        <dbReference type="PROSITE" id="PS50923"/>
    </source>
</evidence>
<feature type="domain" description="Sushi" evidence="7">
    <location>
        <begin position="17"/>
        <end position="79"/>
    </location>
</feature>
<dbReference type="OrthoDB" id="6127264at2759"/>
<feature type="disulfide bond" evidence="5">
    <location>
        <begin position="234"/>
        <end position="261"/>
    </location>
</feature>
<feature type="disulfide bond" evidence="5">
    <location>
        <begin position="357"/>
        <end position="384"/>
    </location>
</feature>
<dbReference type="PROSITE" id="PS50923">
    <property type="entry name" value="SUSHI"/>
    <property type="match status" value="7"/>
</dbReference>
<dbReference type="AlphaFoldDB" id="A0A7K8CWV2"/>
<dbReference type="PANTHER" id="PTHR45656">
    <property type="entry name" value="PROTEIN CBR-CLEC-78"/>
    <property type="match status" value="1"/>
</dbReference>
<evidence type="ECO:0000256" key="6">
    <source>
        <dbReference type="SAM" id="SignalP"/>
    </source>
</evidence>
<feature type="domain" description="Sushi" evidence="7">
    <location>
        <begin position="328"/>
        <end position="386"/>
    </location>
</feature>
<evidence type="ECO:0000313" key="9">
    <source>
        <dbReference type="Proteomes" id="UP000540150"/>
    </source>
</evidence>
<feature type="non-terminal residue" evidence="8">
    <location>
        <position position="448"/>
    </location>
</feature>
<keyword evidence="3" id="KW-0677">Repeat</keyword>
<dbReference type="SUPFAM" id="SSF57535">
    <property type="entry name" value="Complement control module/SCR domain"/>
    <property type="match status" value="7"/>
</dbReference>
<dbReference type="InterPro" id="IPR000436">
    <property type="entry name" value="Sushi_SCR_CCP_dom"/>
</dbReference>
<feature type="domain" description="Sushi" evidence="7">
    <location>
        <begin position="80"/>
        <end position="139"/>
    </location>
</feature>
<dbReference type="FunFam" id="2.10.70.10:FF:000014">
    <property type="entry name" value="Membrane cofactor protein"/>
    <property type="match status" value="3"/>
</dbReference>
<proteinExistence type="predicted"/>
<sequence>ALRWLCALLLALPGAAGVCSQPPRFVFAEPVTVPQQSYPEGAVVRYRCRPGYARSGHEFPDVTCLANSTWSRKSAFCIRKSCGPPHIENGNFHTTTDLLFGATVTFSCHTGYQLVGQLSAQCAVRNGDVSWDAVPFCAIILCPPPPAIENGKLLYENEDITFGMAAKYSCNEGLSLIGEDTIVCTSDSDFQGVWSGPAPECKEVKCENPKVKNGKMLTGLKTEYMYGVKVSFECNPGYSMKGSSIVTCEANSTWTPALPTCVRSFCGYPPQVPFASLTTAVGDSSAIGTTVTYRCNPGFKEVYENSSVFTCQSGATWAAENPFFCAPAQCPFPRVQYGRVSPGRYYYRIWDTVTFTCNAGYALQGPRSSTCGADSRWNPPLPRCKKVRPCPMPPEVANGNHNGQGKAFFTAGMSVRYSCNPGYYLVGNAAVSCRASGAWSQPRPRCEG</sequence>
<dbReference type="SMART" id="SM00032">
    <property type="entry name" value="CCP"/>
    <property type="match status" value="7"/>
</dbReference>
<dbReference type="Proteomes" id="UP000540150">
    <property type="component" value="Unassembled WGS sequence"/>
</dbReference>
<evidence type="ECO:0000313" key="8">
    <source>
        <dbReference type="EMBL" id="NXB31611.1"/>
    </source>
</evidence>
<dbReference type="InterPro" id="IPR035976">
    <property type="entry name" value="Sushi/SCR/CCP_sf"/>
</dbReference>
<evidence type="ECO:0000256" key="5">
    <source>
        <dbReference type="PROSITE-ProRule" id="PRU00302"/>
    </source>
</evidence>
<evidence type="ECO:0000256" key="4">
    <source>
        <dbReference type="ARBA" id="ARBA00023157"/>
    </source>
</evidence>
<dbReference type="EMBL" id="VZTE01002021">
    <property type="protein sequence ID" value="NXB31611.1"/>
    <property type="molecule type" value="Genomic_DNA"/>
</dbReference>
<comment type="caution">
    <text evidence="5">Lacks conserved residue(s) required for the propagation of feature annotation.</text>
</comment>
<dbReference type="CDD" id="cd00033">
    <property type="entry name" value="CCP"/>
    <property type="match status" value="7"/>
</dbReference>
<dbReference type="PANTHER" id="PTHR45656:SF15">
    <property type="entry name" value="SUSHI DOMAIN-CONTAINING PROTEIN"/>
    <property type="match status" value="1"/>
</dbReference>